<keyword evidence="7" id="KW-1185">Reference proteome</keyword>
<dbReference type="Proteomes" id="UP000637383">
    <property type="component" value="Unassembled WGS sequence"/>
</dbReference>
<feature type="repeat" description="WD" evidence="3">
    <location>
        <begin position="302"/>
        <end position="334"/>
    </location>
</feature>
<dbReference type="SMART" id="SM00255">
    <property type="entry name" value="TIR"/>
    <property type="match status" value="1"/>
</dbReference>
<dbReference type="SUPFAM" id="SSF50978">
    <property type="entry name" value="WD40 repeat-like"/>
    <property type="match status" value="2"/>
</dbReference>
<dbReference type="InterPro" id="IPR020472">
    <property type="entry name" value="WD40_PAC1"/>
</dbReference>
<evidence type="ECO:0000313" key="6">
    <source>
        <dbReference type="EMBL" id="MBD2733348.1"/>
    </source>
</evidence>
<dbReference type="Pfam" id="PF23389">
    <property type="entry name" value="Beta-prop_WDR19_1st"/>
    <property type="match status" value="1"/>
</dbReference>
<dbReference type="Pfam" id="PF13676">
    <property type="entry name" value="TIR_2"/>
    <property type="match status" value="1"/>
</dbReference>
<name>A0ABR8K1R8_9NOSO</name>
<dbReference type="CDD" id="cd00200">
    <property type="entry name" value="WD40"/>
    <property type="match status" value="2"/>
</dbReference>
<feature type="repeat" description="WD" evidence="3">
    <location>
        <begin position="510"/>
        <end position="551"/>
    </location>
</feature>
<evidence type="ECO:0000259" key="5">
    <source>
        <dbReference type="PROSITE" id="PS50104"/>
    </source>
</evidence>
<dbReference type="InterPro" id="IPR057855">
    <property type="entry name" value="Beta-prop_WDR19_1st"/>
</dbReference>
<evidence type="ECO:0000256" key="1">
    <source>
        <dbReference type="ARBA" id="ARBA00022574"/>
    </source>
</evidence>
<evidence type="ECO:0000313" key="7">
    <source>
        <dbReference type="Proteomes" id="UP000637383"/>
    </source>
</evidence>
<feature type="repeat" description="WD" evidence="3">
    <location>
        <begin position="555"/>
        <end position="591"/>
    </location>
</feature>
<dbReference type="SUPFAM" id="SSF52200">
    <property type="entry name" value="Toll/Interleukin receptor TIR domain"/>
    <property type="match status" value="1"/>
</dbReference>
<reference evidence="6 7" key="1">
    <citation type="journal article" date="2020" name="ISME J.">
        <title>Comparative genomics reveals insights into cyanobacterial evolution and habitat adaptation.</title>
        <authorList>
            <person name="Chen M.Y."/>
            <person name="Teng W.K."/>
            <person name="Zhao L."/>
            <person name="Hu C.X."/>
            <person name="Zhou Y.K."/>
            <person name="Han B.P."/>
            <person name="Song L.R."/>
            <person name="Shu W.S."/>
        </authorList>
    </citation>
    <scope>NUCLEOTIDE SEQUENCE [LARGE SCALE GENOMIC DNA]</scope>
    <source>
        <strain evidence="6 7">FACHB-159</strain>
    </source>
</reference>
<keyword evidence="1 3" id="KW-0853">WD repeat</keyword>
<dbReference type="PROSITE" id="PS50104">
    <property type="entry name" value="TIR"/>
    <property type="match status" value="1"/>
</dbReference>
<comment type="caution">
    <text evidence="6">The sequence shown here is derived from an EMBL/GenBank/DDBJ whole genome shotgun (WGS) entry which is preliminary data.</text>
</comment>
<keyword evidence="2" id="KW-0677">Repeat</keyword>
<feature type="repeat" description="WD" evidence="3">
    <location>
        <begin position="681"/>
        <end position="713"/>
    </location>
</feature>
<keyword evidence="4" id="KW-1133">Transmembrane helix</keyword>
<feature type="repeat" description="WD" evidence="3">
    <location>
        <begin position="841"/>
        <end position="876"/>
    </location>
</feature>
<dbReference type="PROSITE" id="PS50294">
    <property type="entry name" value="WD_REPEATS_REGION"/>
    <property type="match status" value="13"/>
</dbReference>
<organism evidence="6 7">
    <name type="scientific">Nostoc paludosum FACHB-159</name>
    <dbReference type="NCBI Taxonomy" id="2692908"/>
    <lineage>
        <taxon>Bacteria</taxon>
        <taxon>Bacillati</taxon>
        <taxon>Cyanobacteriota</taxon>
        <taxon>Cyanophyceae</taxon>
        <taxon>Nostocales</taxon>
        <taxon>Nostocaceae</taxon>
        <taxon>Nostoc</taxon>
    </lineage>
</organism>
<feature type="repeat" description="WD" evidence="3">
    <location>
        <begin position="721"/>
        <end position="762"/>
    </location>
</feature>
<keyword evidence="4" id="KW-0812">Transmembrane</keyword>
<gene>
    <name evidence="6" type="ORF">H6H03_05385</name>
</gene>
<evidence type="ECO:0000256" key="3">
    <source>
        <dbReference type="PROSITE-ProRule" id="PRU00221"/>
    </source>
</evidence>
<feature type="transmembrane region" description="Helical" evidence="4">
    <location>
        <begin position="201"/>
        <end position="222"/>
    </location>
</feature>
<proteinExistence type="predicted"/>
<dbReference type="InterPro" id="IPR019775">
    <property type="entry name" value="WD40_repeat_CS"/>
</dbReference>
<dbReference type="RefSeq" id="WP_190954116.1">
    <property type="nucleotide sequence ID" value="NZ_JACJTU010000004.1"/>
</dbReference>
<sequence>MTEAFISYSRKDKDFVKRLHEALKQQKRDIWVDWEGIPFTADWRKEIYEGIEKANNFIFIISPNSVVSEVCGEEIAYALKHNKRLVPIVWQYVEGVHPELAKINYIFFQESNDFNTALQSLLQALDTDLAHVKEHTRLLMLALEWDRKKRNNSYLLQGSQLEQAEQWFTTGAGKKPLITPLQQEYIGESRKAQRTRHRTRLILFTIGLVISTGSAIVAAIGWKEADRQRIAAQKSELQAVISASDARFTVNRDTIDALIEALKAGKKLKELDTAKITIPNQERAEVMKVLGQAIYWVRERDRLNESDAIISVSFSPDGEILATAGANSTVKLWNKHGLLLKTLEGHQDPVMSLSFSPDSQILASASLDGTVKLWSKQGKELKTPDRLNTGVRTVSFSPDGKTLAFGSDDNNVSLWNRKDGKFQILKGHNYQVNSVSFSPDGQILLSGSGDRKVKLWNKQGKELKTLEEHTDAVTSVSFSPNGRIFASASLDKTVRLWNRDGSFIQKLNTQNRQGSFIYGISFSSDGRTLATANDDSTVTLWDITNPQKPQELTTFKGHSSTVNSVSFSPNSPTLTLASASKDKTLKLWQIDYPWLTLLKHDDAVNRVSFSPDGEAIATVTNNGIVKLWNPHQKTSKTLQEIFYPTLDVSFSPDSQIFATASQDGKVRLWNRQGKVFKTLNHMNYSDRVRCVSFSPDGKIIATAGDDNMVKLWNRQGQLLKSLKHNDAVLSVSFSPNSKMIASASFDKTVKFWNLEGKELNSQNYGDVIHSLNFSPDSKIIAIAVGNSVKLRQLDGGEIGLNGHTAAISQVAFSPDGQMIATASDDKTVKLWHKDGTVITTLIGHNGEVNTISFSPDSKTLISGSKDGTAILWNVENLNLDGLMGRGCDWLHDYFHNNTINGSDTYNKQLCDGVKTQTGS</sequence>
<feature type="repeat" description="WD" evidence="3">
    <location>
        <begin position="800"/>
        <end position="831"/>
    </location>
</feature>
<keyword evidence="4" id="KW-0472">Membrane</keyword>
<dbReference type="PROSITE" id="PS00678">
    <property type="entry name" value="WD_REPEATS_1"/>
    <property type="match status" value="3"/>
</dbReference>
<dbReference type="Gene3D" id="3.40.50.10140">
    <property type="entry name" value="Toll/interleukin-1 receptor homology (TIR) domain"/>
    <property type="match status" value="1"/>
</dbReference>
<evidence type="ECO:0000256" key="4">
    <source>
        <dbReference type="SAM" id="Phobius"/>
    </source>
</evidence>
<accession>A0ABR8K1R8</accession>
<dbReference type="InterPro" id="IPR035897">
    <property type="entry name" value="Toll_tir_struct_dom_sf"/>
</dbReference>
<dbReference type="PROSITE" id="PS50082">
    <property type="entry name" value="WD_REPEATS_2"/>
    <property type="match status" value="13"/>
</dbReference>
<feature type="repeat" description="WD" evidence="3">
    <location>
        <begin position="597"/>
        <end position="629"/>
    </location>
</feature>
<dbReference type="InterPro" id="IPR001680">
    <property type="entry name" value="WD40_rpt"/>
</dbReference>
<dbReference type="SMART" id="SM00320">
    <property type="entry name" value="WD40"/>
    <property type="match status" value="13"/>
</dbReference>
<dbReference type="InterPro" id="IPR000157">
    <property type="entry name" value="TIR_dom"/>
</dbReference>
<dbReference type="Gene3D" id="2.130.10.10">
    <property type="entry name" value="YVTN repeat-like/Quinoprotein amine dehydrogenase"/>
    <property type="match status" value="3"/>
</dbReference>
<feature type="repeat" description="WD" evidence="3">
    <location>
        <begin position="343"/>
        <end position="375"/>
    </location>
</feature>
<feature type="repeat" description="WD" evidence="3">
    <location>
        <begin position="391"/>
        <end position="416"/>
    </location>
</feature>
<dbReference type="InterPro" id="IPR036322">
    <property type="entry name" value="WD40_repeat_dom_sf"/>
</dbReference>
<feature type="repeat" description="WD" evidence="3">
    <location>
        <begin position="648"/>
        <end position="670"/>
    </location>
</feature>
<feature type="repeat" description="WD" evidence="3">
    <location>
        <begin position="425"/>
        <end position="457"/>
    </location>
</feature>
<feature type="repeat" description="WD" evidence="3">
    <location>
        <begin position="466"/>
        <end position="498"/>
    </location>
</feature>
<dbReference type="Pfam" id="PF00400">
    <property type="entry name" value="WD40"/>
    <property type="match status" value="8"/>
</dbReference>
<evidence type="ECO:0000256" key="2">
    <source>
        <dbReference type="ARBA" id="ARBA00022737"/>
    </source>
</evidence>
<feature type="domain" description="TIR" evidence="5">
    <location>
        <begin position="1"/>
        <end position="125"/>
    </location>
</feature>
<dbReference type="PANTHER" id="PTHR19879">
    <property type="entry name" value="TRANSCRIPTION INITIATION FACTOR TFIID"/>
    <property type="match status" value="1"/>
</dbReference>
<dbReference type="EMBL" id="JACJTU010000004">
    <property type="protein sequence ID" value="MBD2733348.1"/>
    <property type="molecule type" value="Genomic_DNA"/>
</dbReference>
<dbReference type="PRINTS" id="PR00320">
    <property type="entry name" value="GPROTEINBRPT"/>
</dbReference>
<protein>
    <submittedName>
        <fullName evidence="6">TIR domain-containing protein</fullName>
    </submittedName>
</protein>
<dbReference type="PANTHER" id="PTHR19879:SF9">
    <property type="entry name" value="TRANSCRIPTION INITIATION FACTOR TFIID SUBUNIT 5"/>
    <property type="match status" value="1"/>
</dbReference>
<dbReference type="InterPro" id="IPR015943">
    <property type="entry name" value="WD40/YVTN_repeat-like_dom_sf"/>
</dbReference>